<dbReference type="EMBL" id="CAJVPT010010156">
    <property type="protein sequence ID" value="CAG8567568.1"/>
    <property type="molecule type" value="Genomic_DNA"/>
</dbReference>
<proteinExistence type="predicted"/>
<keyword evidence="2" id="KW-1185">Reference proteome</keyword>
<evidence type="ECO:0000313" key="1">
    <source>
        <dbReference type="EMBL" id="CAG8567568.1"/>
    </source>
</evidence>
<name>A0ACA9MB15_9GLOM</name>
<sequence length="149" mass="17070">MTRKRALMLMQQQIQHSATTESSPSPTHPDMGHNVPIYGNVGVHNLPLTSMPTPGASDAERDSPPSKRTRVDVQGEIIWIDGIVDELQETVFEERAQVSEKEKSRQRGNFCQKIGWEKERNGFWIRWEIKKESLDLPKSLSAPNHWPRD</sequence>
<reference evidence="1" key="1">
    <citation type="submission" date="2021-06" db="EMBL/GenBank/DDBJ databases">
        <authorList>
            <person name="Kallberg Y."/>
            <person name="Tangrot J."/>
            <person name="Rosling A."/>
        </authorList>
    </citation>
    <scope>NUCLEOTIDE SEQUENCE</scope>
    <source>
        <strain evidence="1">CL356</strain>
    </source>
</reference>
<gene>
    <name evidence="1" type="ORF">ACOLOM_LOCUS5470</name>
</gene>
<organism evidence="1 2">
    <name type="scientific">Acaulospora colombiana</name>
    <dbReference type="NCBI Taxonomy" id="27376"/>
    <lineage>
        <taxon>Eukaryota</taxon>
        <taxon>Fungi</taxon>
        <taxon>Fungi incertae sedis</taxon>
        <taxon>Mucoromycota</taxon>
        <taxon>Glomeromycotina</taxon>
        <taxon>Glomeromycetes</taxon>
        <taxon>Diversisporales</taxon>
        <taxon>Acaulosporaceae</taxon>
        <taxon>Acaulospora</taxon>
    </lineage>
</organism>
<protein>
    <submittedName>
        <fullName evidence="1">14752_t:CDS:1</fullName>
    </submittedName>
</protein>
<accession>A0ACA9MB15</accession>
<evidence type="ECO:0000313" key="2">
    <source>
        <dbReference type="Proteomes" id="UP000789525"/>
    </source>
</evidence>
<dbReference type="Proteomes" id="UP000789525">
    <property type="component" value="Unassembled WGS sequence"/>
</dbReference>
<comment type="caution">
    <text evidence="1">The sequence shown here is derived from an EMBL/GenBank/DDBJ whole genome shotgun (WGS) entry which is preliminary data.</text>
</comment>